<protein>
    <submittedName>
        <fullName evidence="3">Alpha/beta hydrolase</fullName>
    </submittedName>
</protein>
<dbReference type="PANTHER" id="PTHR43689:SF8">
    <property type="entry name" value="ALPHA_BETA-HYDROLASES SUPERFAMILY PROTEIN"/>
    <property type="match status" value="1"/>
</dbReference>
<dbReference type="InterPro" id="IPR000639">
    <property type="entry name" value="Epox_hydrolase-like"/>
</dbReference>
<dbReference type="Proteomes" id="UP000831327">
    <property type="component" value="Chromosome"/>
</dbReference>
<keyword evidence="1" id="KW-0472">Membrane</keyword>
<dbReference type="InterPro" id="IPR029058">
    <property type="entry name" value="AB_hydrolase_fold"/>
</dbReference>
<dbReference type="EMBL" id="AP025637">
    <property type="protein sequence ID" value="BDG75262.1"/>
    <property type="molecule type" value="Genomic_DNA"/>
</dbReference>
<feature type="domain" description="AB hydrolase-1" evidence="2">
    <location>
        <begin position="241"/>
        <end position="298"/>
    </location>
</feature>
<dbReference type="Gene3D" id="3.40.50.1820">
    <property type="entry name" value="alpha/beta hydrolase"/>
    <property type="match status" value="1"/>
</dbReference>
<evidence type="ECO:0000259" key="2">
    <source>
        <dbReference type="Pfam" id="PF00561"/>
    </source>
</evidence>
<accession>A0ABN6P8L8</accession>
<keyword evidence="1" id="KW-1133">Transmembrane helix</keyword>
<dbReference type="Pfam" id="PF00561">
    <property type="entry name" value="Abhydrolase_1"/>
    <property type="match status" value="2"/>
</dbReference>
<keyword evidence="1" id="KW-0812">Transmembrane</keyword>
<proteinExistence type="predicted"/>
<keyword evidence="3" id="KW-0378">Hydrolase</keyword>
<name>A0ABN6P8L8_9PROT</name>
<sequence length="311" mass="33720">MRRARRVLAWIGAGLLLLVIGAAMWLYTPDEDPAVLRAAHAGPPSDFVDVAGLRLHIRDTGPRDGPAVLMLHGFGSSLHTWDGWAALLSDRFRVLRIDLPGFALTGPDPTGDYSDARASVVLAALLDRLGIAQADVVGNSMGGRIAWKFALAEPARVRRLVLVAPDGFASPGRPYGAPEPVPAVVHLLPWMMPRSMVRATLAPAYADATRMTDADVDRAHALLRAPGVRPAILARMSQHVLEDPRPLLPRLTQPVLLLWGEQDRLIPASHGQDWLAVLSRAELVVLPGLGHVPQEEAPEVSLRPVRAFLER</sequence>
<organism evidence="3 4">
    <name type="scientific">Roseomonas fluvialis</name>
    <dbReference type="NCBI Taxonomy" id="1750527"/>
    <lineage>
        <taxon>Bacteria</taxon>
        <taxon>Pseudomonadati</taxon>
        <taxon>Pseudomonadota</taxon>
        <taxon>Alphaproteobacteria</taxon>
        <taxon>Acetobacterales</taxon>
        <taxon>Roseomonadaceae</taxon>
        <taxon>Roseomonas</taxon>
    </lineage>
</organism>
<evidence type="ECO:0000256" key="1">
    <source>
        <dbReference type="SAM" id="Phobius"/>
    </source>
</evidence>
<dbReference type="SUPFAM" id="SSF53474">
    <property type="entry name" value="alpha/beta-Hydrolases"/>
    <property type="match status" value="1"/>
</dbReference>
<feature type="domain" description="AB hydrolase-1" evidence="2">
    <location>
        <begin position="66"/>
        <end position="194"/>
    </location>
</feature>
<evidence type="ECO:0000313" key="4">
    <source>
        <dbReference type="Proteomes" id="UP000831327"/>
    </source>
</evidence>
<evidence type="ECO:0000313" key="3">
    <source>
        <dbReference type="EMBL" id="BDG75262.1"/>
    </source>
</evidence>
<dbReference type="PANTHER" id="PTHR43689">
    <property type="entry name" value="HYDROLASE"/>
    <property type="match status" value="1"/>
</dbReference>
<feature type="transmembrane region" description="Helical" evidence="1">
    <location>
        <begin position="7"/>
        <end position="27"/>
    </location>
</feature>
<reference evidence="3 4" key="1">
    <citation type="journal article" date="2016" name="Microbes Environ.">
        <title>Phylogenetically diverse aerobic anoxygenic phototrophic bacteria isolated from epilithic biofilms in Tama river, Japan.</title>
        <authorList>
            <person name="Hirose S."/>
            <person name="Matsuura K."/>
            <person name="Haruta S."/>
        </authorList>
    </citation>
    <scope>NUCLEOTIDE SEQUENCE [LARGE SCALE GENOMIC DNA]</scope>
    <source>
        <strain evidence="3 4">S08</strain>
    </source>
</reference>
<dbReference type="GO" id="GO:0016787">
    <property type="term" value="F:hydrolase activity"/>
    <property type="evidence" value="ECO:0007669"/>
    <property type="project" value="UniProtKB-KW"/>
</dbReference>
<keyword evidence="4" id="KW-1185">Reference proteome</keyword>
<dbReference type="PRINTS" id="PR00412">
    <property type="entry name" value="EPOXHYDRLASE"/>
</dbReference>
<dbReference type="PRINTS" id="PR00111">
    <property type="entry name" value="ABHYDROLASE"/>
</dbReference>
<dbReference type="InterPro" id="IPR000073">
    <property type="entry name" value="AB_hydrolase_1"/>
</dbReference>
<gene>
    <name evidence="3" type="ORF">Rmf_51910</name>
</gene>